<name>A3GI38_PICST</name>
<protein>
    <submittedName>
        <fullName evidence="7">RTA protein</fullName>
    </submittedName>
</protein>
<comment type="caution">
    <text evidence="7">The sequence shown here is derived from an EMBL/GenBank/DDBJ whole genome shotgun (WGS) entry which is preliminary data.</text>
</comment>
<feature type="transmembrane region" description="Helical" evidence="6">
    <location>
        <begin position="210"/>
        <end position="231"/>
    </location>
</feature>
<dbReference type="PANTHER" id="PTHR31465:SF1">
    <property type="entry name" value="PROTEIN RTA1-RELATED"/>
    <property type="match status" value="1"/>
</dbReference>
<keyword evidence="5 6" id="KW-0472">Membrane</keyword>
<dbReference type="GeneID" id="4851937"/>
<evidence type="ECO:0000256" key="4">
    <source>
        <dbReference type="ARBA" id="ARBA00022989"/>
    </source>
</evidence>
<feature type="transmembrane region" description="Helical" evidence="6">
    <location>
        <begin position="251"/>
        <end position="268"/>
    </location>
</feature>
<dbReference type="EMBL" id="AAVQ01000002">
    <property type="protein sequence ID" value="EAZ63166.2"/>
    <property type="molecule type" value="Genomic_DNA"/>
</dbReference>
<evidence type="ECO:0000256" key="6">
    <source>
        <dbReference type="SAM" id="Phobius"/>
    </source>
</evidence>
<dbReference type="OMA" id="LMKHEVF"/>
<gene>
    <name evidence="7" type="primary">RTA1.3</name>
    <name evidence="7" type="ORF">PICST_40211</name>
</gene>
<dbReference type="Pfam" id="PF04479">
    <property type="entry name" value="RTA1"/>
    <property type="match status" value="1"/>
</dbReference>
<feature type="non-terminal residue" evidence="7">
    <location>
        <position position="269"/>
    </location>
</feature>
<feature type="transmembrane region" description="Helical" evidence="6">
    <location>
        <begin position="55"/>
        <end position="74"/>
    </location>
</feature>
<proteinExistence type="inferred from homology"/>
<comment type="similarity">
    <text evidence="2">Belongs to the lipid-translocating exporter (LTE) (TC 9.A.26.1) family.</text>
</comment>
<keyword evidence="8" id="KW-1185">Reference proteome</keyword>
<dbReference type="Proteomes" id="UP000002258">
    <property type="component" value="Chromosome 1"/>
</dbReference>
<organism evidence="7 8">
    <name type="scientific">Scheffersomyces stipitis (strain ATCC 58785 / CBS 6054 / NBRC 10063 / NRRL Y-11545)</name>
    <name type="common">Yeast</name>
    <name type="synonym">Pichia stipitis</name>
    <dbReference type="NCBI Taxonomy" id="322104"/>
    <lineage>
        <taxon>Eukaryota</taxon>
        <taxon>Fungi</taxon>
        <taxon>Dikarya</taxon>
        <taxon>Ascomycota</taxon>
        <taxon>Saccharomycotina</taxon>
        <taxon>Pichiomycetes</taxon>
        <taxon>Debaryomycetaceae</taxon>
        <taxon>Scheffersomyces</taxon>
    </lineage>
</organism>
<evidence type="ECO:0000256" key="3">
    <source>
        <dbReference type="ARBA" id="ARBA00022692"/>
    </source>
</evidence>
<dbReference type="HOGENOM" id="CLU_033465_3_1_1"/>
<evidence type="ECO:0000313" key="8">
    <source>
        <dbReference type="Proteomes" id="UP000002258"/>
    </source>
</evidence>
<dbReference type="PANTHER" id="PTHR31465">
    <property type="entry name" value="PROTEIN RTA1-RELATED"/>
    <property type="match status" value="1"/>
</dbReference>
<dbReference type="KEGG" id="pic:PICST_40211"/>
<dbReference type="eggNOG" id="ENOG502QURG">
    <property type="taxonomic scope" value="Eukaryota"/>
</dbReference>
<comment type="subcellular location">
    <subcellularLocation>
        <location evidence="1">Membrane</location>
        <topology evidence="1">Multi-pass membrane protein</topology>
    </subcellularLocation>
</comment>
<dbReference type="FunCoup" id="A3GI38">
    <property type="interactions" value="47"/>
</dbReference>
<reference evidence="7 8" key="1">
    <citation type="journal article" date="2007" name="Nat. Biotechnol.">
        <title>Genome sequence of the lignocellulose-bioconverting and xylose-fermenting yeast Pichia stipitis.</title>
        <authorList>
            <person name="Jeffries T.W."/>
            <person name="Grigoriev I.V."/>
            <person name="Grimwood J."/>
            <person name="Laplaza J.M."/>
            <person name="Aerts A."/>
            <person name="Salamov A."/>
            <person name="Schmutz J."/>
            <person name="Lindquist E."/>
            <person name="Dehal P."/>
            <person name="Shapiro H."/>
            <person name="Jin Y.S."/>
            <person name="Passoth V."/>
            <person name="Richardson P.M."/>
        </authorList>
    </citation>
    <scope>NUCLEOTIDE SEQUENCE [LARGE SCALE GENOMIC DNA]</scope>
    <source>
        <strain evidence="8">ATCC 58785 / CBS 6054 / NBRC 10063 / NRRL Y-11545</strain>
    </source>
</reference>
<feature type="transmembrane region" description="Helical" evidence="6">
    <location>
        <begin position="25"/>
        <end position="43"/>
    </location>
</feature>
<keyword evidence="3 6" id="KW-0812">Transmembrane</keyword>
<dbReference type="OrthoDB" id="3358017at2759"/>
<evidence type="ECO:0000313" key="7">
    <source>
        <dbReference type="EMBL" id="EAZ63166.2"/>
    </source>
</evidence>
<dbReference type="RefSeq" id="XP_001387189.2">
    <property type="nucleotide sequence ID" value="XM_001387152.1"/>
</dbReference>
<evidence type="ECO:0000256" key="5">
    <source>
        <dbReference type="ARBA" id="ARBA00023136"/>
    </source>
</evidence>
<dbReference type="GO" id="GO:0016020">
    <property type="term" value="C:membrane"/>
    <property type="evidence" value="ECO:0007669"/>
    <property type="project" value="UniProtKB-SubCell"/>
</dbReference>
<feature type="transmembrane region" description="Helical" evidence="6">
    <location>
        <begin position="86"/>
        <end position="111"/>
    </location>
</feature>
<feature type="transmembrane region" description="Helical" evidence="6">
    <location>
        <begin position="165"/>
        <end position="189"/>
    </location>
</feature>
<feature type="transmembrane region" description="Helical" evidence="6">
    <location>
        <begin position="123"/>
        <end position="145"/>
    </location>
</feature>
<keyword evidence="4 6" id="KW-1133">Transmembrane helix</keyword>
<dbReference type="InParanoid" id="A3GI38"/>
<evidence type="ECO:0000256" key="1">
    <source>
        <dbReference type="ARBA" id="ARBA00004141"/>
    </source>
</evidence>
<dbReference type="InterPro" id="IPR007568">
    <property type="entry name" value="RTA1"/>
</dbReference>
<accession>A3GI38</accession>
<sequence length="269" mass="29850">MSTNEWKLYNYTPSLWVNLVQAGKYALLLSVSIGLMIFVKIKYNKYLSKQKSNRYLGVMIPFTIGLAMECIGYIGRAMGHSDPQNLGAYILQSLCLLLGPTFMAASIYMLFGEIVKTLDASHLSIIPITKLTKIFVAGDILSLLLQSGGGGLMASSSKADFGEKLVIGGLTVQLIFFGCFMVCVVLFFLKCSRYPTKLANLSSSLSRYMNNWKVHLLSLVIASLLIFARSIYRLLEFVEGRDGKLMSSEEYLFLLDSLFITFAALTLLS</sequence>
<dbReference type="STRING" id="322104.A3GI38"/>
<dbReference type="AlphaFoldDB" id="A3GI38"/>
<evidence type="ECO:0000256" key="2">
    <source>
        <dbReference type="ARBA" id="ARBA00009969"/>
    </source>
</evidence>